<dbReference type="EMBL" id="BOOP01000002">
    <property type="protein sequence ID" value="GII35559.1"/>
    <property type="molecule type" value="Genomic_DNA"/>
</dbReference>
<accession>A0A8J3TZM6</accession>
<feature type="compositionally biased region" description="Basic and acidic residues" evidence="1">
    <location>
        <begin position="9"/>
        <end position="18"/>
    </location>
</feature>
<protein>
    <submittedName>
        <fullName evidence="2">Uncharacterized protein</fullName>
    </submittedName>
</protein>
<proteinExistence type="predicted"/>
<dbReference type="AlphaFoldDB" id="A0A8J3TZM6"/>
<gene>
    <name evidence="2" type="ORF">Pph01_05620</name>
</gene>
<feature type="region of interest" description="Disordered" evidence="1">
    <location>
        <begin position="1"/>
        <end position="36"/>
    </location>
</feature>
<dbReference type="Proteomes" id="UP000622547">
    <property type="component" value="Unassembled WGS sequence"/>
</dbReference>
<organism evidence="2 3">
    <name type="scientific">Planotetraspora phitsanulokensis</name>
    <dbReference type="NCBI Taxonomy" id="575192"/>
    <lineage>
        <taxon>Bacteria</taxon>
        <taxon>Bacillati</taxon>
        <taxon>Actinomycetota</taxon>
        <taxon>Actinomycetes</taxon>
        <taxon>Streptosporangiales</taxon>
        <taxon>Streptosporangiaceae</taxon>
        <taxon>Planotetraspora</taxon>
    </lineage>
</organism>
<name>A0A8J3TZM6_9ACTN</name>
<comment type="caution">
    <text evidence="2">The sequence shown here is derived from an EMBL/GenBank/DDBJ whole genome shotgun (WGS) entry which is preliminary data.</text>
</comment>
<keyword evidence="3" id="KW-1185">Reference proteome</keyword>
<sequence length="104" mass="11062">MPDRAPGQRCDENDRGGQENRVAQAPGSSSAQHGLQYGGLEAGGWLTFRDELEQFVDQPGVCFQLAVASPASVQVAQCLGALFRRSDARCQFGEDPSGPAKGPR</sequence>
<evidence type="ECO:0000313" key="2">
    <source>
        <dbReference type="EMBL" id="GII35559.1"/>
    </source>
</evidence>
<evidence type="ECO:0000313" key="3">
    <source>
        <dbReference type="Proteomes" id="UP000622547"/>
    </source>
</evidence>
<reference evidence="2 3" key="1">
    <citation type="submission" date="2021-01" db="EMBL/GenBank/DDBJ databases">
        <title>Whole genome shotgun sequence of Planotetraspora phitsanulokensis NBRC 104273.</title>
        <authorList>
            <person name="Komaki H."/>
            <person name="Tamura T."/>
        </authorList>
    </citation>
    <scope>NUCLEOTIDE SEQUENCE [LARGE SCALE GENOMIC DNA]</scope>
    <source>
        <strain evidence="2 3">NBRC 104273</strain>
    </source>
</reference>
<evidence type="ECO:0000256" key="1">
    <source>
        <dbReference type="SAM" id="MobiDB-lite"/>
    </source>
</evidence>